<keyword evidence="3" id="KW-1185">Reference proteome</keyword>
<organism evidence="2 3">
    <name type="scientific">Chryseobacterium takakiae</name>
    <dbReference type="NCBI Taxonomy" id="1302685"/>
    <lineage>
        <taxon>Bacteria</taxon>
        <taxon>Pseudomonadati</taxon>
        <taxon>Bacteroidota</taxon>
        <taxon>Flavobacteriia</taxon>
        <taxon>Flavobacteriales</taxon>
        <taxon>Weeksellaceae</taxon>
        <taxon>Chryseobacterium group</taxon>
        <taxon>Chryseobacterium</taxon>
    </lineage>
</organism>
<accession>A0A1M4ZA52</accession>
<gene>
    <name evidence="2" type="ORF">SAMN05444408_109184</name>
</gene>
<dbReference type="InterPro" id="IPR011083">
    <property type="entry name" value="Phage_tail_collar_dom"/>
</dbReference>
<evidence type="ECO:0000313" key="3">
    <source>
        <dbReference type="Proteomes" id="UP000184236"/>
    </source>
</evidence>
<sequence length="180" mass="18383">MEGYIGEVRLFGGNFAPLGWAFCDGTLYSIAEYTAAFSILGTTFGGDGRVQFGVPDLRGRVAVGTGQGAGLSIIDLGEVGGTETVTMTTAQMPPHSHTAAATITFPCFSDEGNTGSPAGNVLAGSEAAYSTQASDTFIAPATTTGSISAVGSNAPFSIIQPVLATNYIICLEGIYPPRQN</sequence>
<dbReference type="InterPro" id="IPR037053">
    <property type="entry name" value="Phage_tail_collar_dom_sf"/>
</dbReference>
<dbReference type="Proteomes" id="UP000184236">
    <property type="component" value="Unassembled WGS sequence"/>
</dbReference>
<dbReference type="AlphaFoldDB" id="A0A1M4ZA52"/>
<evidence type="ECO:0000259" key="1">
    <source>
        <dbReference type="Pfam" id="PF07484"/>
    </source>
</evidence>
<feature type="domain" description="Phage tail collar" evidence="1">
    <location>
        <begin position="6"/>
        <end position="61"/>
    </location>
</feature>
<dbReference type="RefSeq" id="WP_072885223.1">
    <property type="nucleotide sequence ID" value="NZ_FQVO01000009.1"/>
</dbReference>
<dbReference type="SUPFAM" id="SSF88874">
    <property type="entry name" value="Receptor-binding domain of short tail fibre protein gp12"/>
    <property type="match status" value="1"/>
</dbReference>
<proteinExistence type="predicted"/>
<dbReference type="Gene3D" id="3.90.1340.10">
    <property type="entry name" value="Phage tail collar domain"/>
    <property type="match status" value="1"/>
</dbReference>
<dbReference type="STRING" id="1302685.SAMN05444408_109184"/>
<reference evidence="3" key="1">
    <citation type="submission" date="2016-11" db="EMBL/GenBank/DDBJ databases">
        <authorList>
            <person name="Varghese N."/>
            <person name="Submissions S."/>
        </authorList>
    </citation>
    <scope>NUCLEOTIDE SEQUENCE [LARGE SCALE GENOMIC DNA]</scope>
    <source>
        <strain evidence="3">DSM 26898</strain>
    </source>
</reference>
<dbReference type="EMBL" id="FQVO01000009">
    <property type="protein sequence ID" value="SHF14642.1"/>
    <property type="molecule type" value="Genomic_DNA"/>
</dbReference>
<dbReference type="OrthoDB" id="9810174at2"/>
<evidence type="ECO:0000313" key="2">
    <source>
        <dbReference type="EMBL" id="SHF14642.1"/>
    </source>
</evidence>
<name>A0A1M4ZA52_9FLAO</name>
<protein>
    <submittedName>
        <fullName evidence="2">Microcystin-dependent protein</fullName>
    </submittedName>
</protein>
<dbReference type="Pfam" id="PF07484">
    <property type="entry name" value="Collar"/>
    <property type="match status" value="1"/>
</dbReference>